<sequence length="345" mass="37698">MLEDAMIAGTSLAVLVALLRPRLWMREVWRAIVTPLVSIIGNGFLIPGPILFDSYGCAAPLAMGLLCALAWAFGTAIRHNIARLDRHGARASPAQRGLGAACDWRLPSPMSFRRPIAFTSSVHLRPAPAHEGPGPPPPRLSGWESLSLLLRLITAVQEFGTSCHLGGGHSAPWCTRSTRQAQVFSSLIQLAFLVLISWLLPPGQVPLTESGVIAFRRFVAPLLLPLLISAALFASSVEKDTIPAGSRRPRGLSQPCTDSAARKVTRHDADARRPKNCRNCRSPACLMGPIARPGGRRARNRRDREQWSPEAVRPGARAHGRRRRSDPPPRIRRGRRAAPPARPRR</sequence>
<keyword evidence="4" id="KW-1185">Reference proteome</keyword>
<feature type="transmembrane region" description="Helical" evidence="2">
    <location>
        <begin position="58"/>
        <end position="77"/>
    </location>
</feature>
<name>A0A1G9E413_9RHOB</name>
<keyword evidence="2" id="KW-0472">Membrane</keyword>
<dbReference type="AlphaFoldDB" id="A0A1G9E413"/>
<evidence type="ECO:0000256" key="2">
    <source>
        <dbReference type="SAM" id="Phobius"/>
    </source>
</evidence>
<reference evidence="4" key="1">
    <citation type="submission" date="2016-10" db="EMBL/GenBank/DDBJ databases">
        <authorList>
            <person name="Varghese N."/>
            <person name="Submissions S."/>
        </authorList>
    </citation>
    <scope>NUCLEOTIDE SEQUENCE [LARGE SCALE GENOMIC DNA]</scope>
    <source>
        <strain evidence="4">CGMCC 1.10789</strain>
    </source>
</reference>
<feature type="transmembrane region" description="Helical" evidence="2">
    <location>
        <begin position="183"/>
        <end position="201"/>
    </location>
</feature>
<evidence type="ECO:0000313" key="3">
    <source>
        <dbReference type="EMBL" id="SDK70871.1"/>
    </source>
</evidence>
<dbReference type="STRING" id="990712.SAMN05216257_104143"/>
<feature type="compositionally biased region" description="Basic residues" evidence="1">
    <location>
        <begin position="316"/>
        <end position="345"/>
    </location>
</feature>
<keyword evidence="2" id="KW-0812">Transmembrane</keyword>
<organism evidence="3 4">
    <name type="scientific">Meinhardsimonia xiamenensis</name>
    <dbReference type="NCBI Taxonomy" id="990712"/>
    <lineage>
        <taxon>Bacteria</taxon>
        <taxon>Pseudomonadati</taxon>
        <taxon>Pseudomonadota</taxon>
        <taxon>Alphaproteobacteria</taxon>
        <taxon>Rhodobacterales</taxon>
        <taxon>Paracoccaceae</taxon>
        <taxon>Meinhardsimonia</taxon>
    </lineage>
</organism>
<feature type="transmembrane region" description="Helical" evidence="2">
    <location>
        <begin position="6"/>
        <end position="24"/>
    </location>
</feature>
<keyword evidence="2" id="KW-1133">Transmembrane helix</keyword>
<dbReference type="EMBL" id="FNFV01000004">
    <property type="protein sequence ID" value="SDK70871.1"/>
    <property type="molecule type" value="Genomic_DNA"/>
</dbReference>
<feature type="transmembrane region" description="Helical" evidence="2">
    <location>
        <begin position="213"/>
        <end position="234"/>
    </location>
</feature>
<feature type="region of interest" description="Disordered" evidence="1">
    <location>
        <begin position="242"/>
        <end position="345"/>
    </location>
</feature>
<feature type="transmembrane region" description="Helical" evidence="2">
    <location>
        <begin position="31"/>
        <end position="52"/>
    </location>
</feature>
<gene>
    <name evidence="3" type="ORF">SAMN05216257_104143</name>
</gene>
<dbReference type="Proteomes" id="UP000199328">
    <property type="component" value="Unassembled WGS sequence"/>
</dbReference>
<accession>A0A1G9E413</accession>
<evidence type="ECO:0000256" key="1">
    <source>
        <dbReference type="SAM" id="MobiDB-lite"/>
    </source>
</evidence>
<protein>
    <submittedName>
        <fullName evidence="3">Uncharacterized protein</fullName>
    </submittedName>
</protein>
<evidence type="ECO:0000313" key="4">
    <source>
        <dbReference type="Proteomes" id="UP000199328"/>
    </source>
</evidence>
<proteinExistence type="predicted"/>